<keyword evidence="3" id="KW-1185">Reference proteome</keyword>
<name>A0AAW8QY99_9ALTE</name>
<dbReference type="EMBL" id="JAVRIE010000001">
    <property type="protein sequence ID" value="MDT0581464.1"/>
    <property type="molecule type" value="Genomic_DNA"/>
</dbReference>
<evidence type="ECO:0000313" key="2">
    <source>
        <dbReference type="EMBL" id="MDT0581464.1"/>
    </source>
</evidence>
<dbReference type="SUPFAM" id="SSF53474">
    <property type="entry name" value="alpha/beta-Hydrolases"/>
    <property type="match status" value="1"/>
</dbReference>
<dbReference type="AlphaFoldDB" id="A0AAW8QY99"/>
<reference evidence="2 3" key="1">
    <citation type="submission" date="2023-09" db="EMBL/GenBank/DDBJ databases">
        <authorList>
            <person name="Rey-Velasco X."/>
        </authorList>
    </citation>
    <scope>NUCLEOTIDE SEQUENCE [LARGE SCALE GENOMIC DNA]</scope>
    <source>
        <strain evidence="2 3">W409</strain>
    </source>
</reference>
<dbReference type="Pfam" id="PF00561">
    <property type="entry name" value="Abhydrolase_1"/>
    <property type="match status" value="1"/>
</dbReference>
<accession>A0AAW8QY99</accession>
<evidence type="ECO:0000313" key="3">
    <source>
        <dbReference type="Proteomes" id="UP001249020"/>
    </source>
</evidence>
<protein>
    <submittedName>
        <fullName evidence="2">Alpha/beta hydrolase</fullName>
    </submittedName>
</protein>
<dbReference type="InterPro" id="IPR000073">
    <property type="entry name" value="AB_hydrolase_1"/>
</dbReference>
<dbReference type="GO" id="GO:0016787">
    <property type="term" value="F:hydrolase activity"/>
    <property type="evidence" value="ECO:0007669"/>
    <property type="project" value="UniProtKB-KW"/>
</dbReference>
<comment type="caution">
    <text evidence="2">The sequence shown here is derived from an EMBL/GenBank/DDBJ whole genome shotgun (WGS) entry which is preliminary data.</text>
</comment>
<dbReference type="PRINTS" id="PR00111">
    <property type="entry name" value="ABHYDROLASE"/>
</dbReference>
<dbReference type="Proteomes" id="UP001249020">
    <property type="component" value="Unassembled WGS sequence"/>
</dbReference>
<keyword evidence="2" id="KW-0378">Hydrolase</keyword>
<gene>
    <name evidence="2" type="ORF">RM544_02865</name>
</gene>
<evidence type="ECO:0000259" key="1">
    <source>
        <dbReference type="Pfam" id="PF00561"/>
    </source>
</evidence>
<dbReference type="PANTHER" id="PTHR43798:SF33">
    <property type="entry name" value="HYDROLASE, PUTATIVE (AFU_ORTHOLOGUE AFUA_2G14860)-RELATED"/>
    <property type="match status" value="1"/>
</dbReference>
<dbReference type="GO" id="GO:0016020">
    <property type="term" value="C:membrane"/>
    <property type="evidence" value="ECO:0007669"/>
    <property type="project" value="TreeGrafter"/>
</dbReference>
<dbReference type="PANTHER" id="PTHR43798">
    <property type="entry name" value="MONOACYLGLYCEROL LIPASE"/>
    <property type="match status" value="1"/>
</dbReference>
<proteinExistence type="predicted"/>
<feature type="domain" description="AB hydrolase-1" evidence="1">
    <location>
        <begin position="75"/>
        <end position="301"/>
    </location>
</feature>
<dbReference type="InterPro" id="IPR050266">
    <property type="entry name" value="AB_hydrolase_sf"/>
</dbReference>
<dbReference type="RefSeq" id="WP_311360265.1">
    <property type="nucleotide sequence ID" value="NZ_JAVRIE010000001.1"/>
</dbReference>
<dbReference type="InterPro" id="IPR029058">
    <property type="entry name" value="AB_hydrolase_fold"/>
</dbReference>
<organism evidence="2 3">
    <name type="scientific">Brumicola blandensis</name>
    <dbReference type="NCBI Taxonomy" id="3075611"/>
    <lineage>
        <taxon>Bacteria</taxon>
        <taxon>Pseudomonadati</taxon>
        <taxon>Pseudomonadota</taxon>
        <taxon>Gammaproteobacteria</taxon>
        <taxon>Alteromonadales</taxon>
        <taxon>Alteromonadaceae</taxon>
        <taxon>Brumicola</taxon>
    </lineage>
</organism>
<sequence length="315" mass="36622">MTLLVVTLIVLVIVVLWLLLLRVDTSFIIATAIYDSANKLEAKIASLKHYKGYSKAFDVETNYLSNVATFNNDRPVLVLVHGFSADKYIWNRLALRLKKDYQLFIPDLLGHGDTEYKSSHNYSTKNQVKLLLEMLNDANIQQFHIIGNSMGGLMAAQLLEICPERIQKSILIDPAGVSSDFSLQMAKTNQNPFNHYNEEDFFYFYDLVMTKPPYIPKFVLRALANKYIGKREQYVHMFRDFFNPDDFYQPHDHKINSTDTMLIWGVNDKLMPVEDYVIWQNMLDSKTTIYEDLGHMPMVEDVRRVARDIKRFLKA</sequence>
<dbReference type="Gene3D" id="3.40.50.1820">
    <property type="entry name" value="alpha/beta hydrolase"/>
    <property type="match status" value="1"/>
</dbReference>